<sequence length="140" mass="15642">MTDSDTPKIGQVWRYPYLWSHEADAGRIEGAKQRPTAVSLLTTNKEGEDVVMLVPLTTLDPAGNPFAVKVPETELRRAGLDPAVQAWVIANEYNFEAYKRTYYLEPGAHQGQFSSMFIKLVQGKMVEAIKSRKAKGVSRN</sequence>
<proteinExistence type="predicted"/>
<dbReference type="Proteomes" id="UP000218606">
    <property type="component" value="Plasmid pP13_g"/>
</dbReference>
<geneLocation type="plasmid" evidence="2">
    <name>pp13_g</name>
</geneLocation>
<dbReference type="AlphaFoldDB" id="A0AAN1GVR9"/>
<evidence type="ECO:0008006" key="3">
    <source>
        <dbReference type="Google" id="ProtNLM"/>
    </source>
</evidence>
<name>A0AAN1GVR9_9RHOB</name>
<dbReference type="RefSeq" id="WP_096873645.1">
    <property type="nucleotide sequence ID" value="NZ_CP010774.1"/>
</dbReference>
<protein>
    <recommendedName>
        <fullName evidence="3">PemK-like protein</fullName>
    </recommendedName>
</protein>
<reference evidence="1 2" key="1">
    <citation type="journal article" date="2017" name="Front. Microbiol.">
        <title>Phaeobacter piscinae sp. nov., a species of the Roseobacter group and potential aquaculture probiont.</title>
        <authorList>
            <person name="Sonnenschein E.C."/>
            <person name="Phippen C.B.W."/>
            <person name="Nielsen K.F."/>
            <person name="Mateiu R.V."/>
            <person name="Melchiorsen J."/>
            <person name="Gram L."/>
            <person name="Overmann J."/>
            <person name="Freese H.M."/>
        </authorList>
    </citation>
    <scope>NUCLEOTIDE SEQUENCE [LARGE SCALE GENOMIC DNA]</scope>
    <source>
        <strain evidence="1 2">P13</strain>
    </source>
</reference>
<keyword evidence="1" id="KW-0614">Plasmid</keyword>
<dbReference type="EMBL" id="CP010774">
    <property type="protein sequence ID" value="ATG46040.1"/>
    <property type="molecule type" value="Genomic_DNA"/>
</dbReference>
<evidence type="ECO:0000313" key="1">
    <source>
        <dbReference type="EMBL" id="ATG46040.1"/>
    </source>
</evidence>
<gene>
    <name evidence="1" type="ORF">PhaeoP13_04158</name>
</gene>
<evidence type="ECO:0000313" key="2">
    <source>
        <dbReference type="Proteomes" id="UP000218606"/>
    </source>
</evidence>
<accession>A0AAN1GVR9</accession>
<organism evidence="1 2">
    <name type="scientific">Phaeobacter piscinae</name>
    <dbReference type="NCBI Taxonomy" id="1580596"/>
    <lineage>
        <taxon>Bacteria</taxon>
        <taxon>Pseudomonadati</taxon>
        <taxon>Pseudomonadota</taxon>
        <taxon>Alphaproteobacteria</taxon>
        <taxon>Rhodobacterales</taxon>
        <taxon>Roseobacteraceae</taxon>
        <taxon>Phaeobacter</taxon>
    </lineage>
</organism>